<accession>A0ABW8VLS9</accession>
<feature type="transmembrane region" description="Helical" evidence="3">
    <location>
        <begin position="20"/>
        <end position="41"/>
    </location>
</feature>
<sequence>MDDQMGVKWKDIFSERGITLVEIIASIAILSLIILTFVPIFTQSMRSSKAASDMLDSTYLAQTVMENVYQLTTEYQFNEAVNHVDEMTFIGSQDDWYQYVQYKDGTYIELLIEKPDDELSNVLVKVYADDTKSKLEAQMETIYRWE</sequence>
<protein>
    <recommendedName>
        <fullName evidence="6">Prepilin-type N-terminal cleavage/methylation domain-containing protein</fullName>
    </recommendedName>
</protein>
<dbReference type="InterPro" id="IPR012902">
    <property type="entry name" value="N_methyl_site"/>
</dbReference>
<keyword evidence="3" id="KW-0472">Membrane</keyword>
<name>A0ABW8VLS9_9BACI</name>
<dbReference type="SUPFAM" id="SSF54523">
    <property type="entry name" value="Pili subunits"/>
    <property type="match status" value="1"/>
</dbReference>
<dbReference type="InterPro" id="IPR045584">
    <property type="entry name" value="Pilin-like"/>
</dbReference>
<organism evidence="4 5">
    <name type="scientific">Rossellomorea oryzaecorticis</name>
    <dbReference type="NCBI Taxonomy" id="1396505"/>
    <lineage>
        <taxon>Bacteria</taxon>
        <taxon>Bacillati</taxon>
        <taxon>Bacillota</taxon>
        <taxon>Bacilli</taxon>
        <taxon>Bacillales</taxon>
        <taxon>Bacillaceae</taxon>
        <taxon>Rossellomorea</taxon>
    </lineage>
</organism>
<comment type="subcellular location">
    <subcellularLocation>
        <location evidence="1">Cell surface</location>
    </subcellularLocation>
</comment>
<dbReference type="RefSeq" id="WP_411159263.1">
    <property type="nucleotide sequence ID" value="NZ_JBJOSA010000003.1"/>
</dbReference>
<keyword evidence="3" id="KW-1133">Transmembrane helix</keyword>
<evidence type="ECO:0000313" key="4">
    <source>
        <dbReference type="EMBL" id="MFL8936337.1"/>
    </source>
</evidence>
<gene>
    <name evidence="4" type="ORF">ACKA06_05990</name>
</gene>
<dbReference type="PROSITE" id="PS00409">
    <property type="entry name" value="PROKAR_NTER_METHYL"/>
    <property type="match status" value="1"/>
</dbReference>
<evidence type="ECO:0000256" key="1">
    <source>
        <dbReference type="ARBA" id="ARBA00004241"/>
    </source>
</evidence>
<keyword evidence="2" id="KW-0178">Competence</keyword>
<evidence type="ECO:0000256" key="3">
    <source>
        <dbReference type="SAM" id="Phobius"/>
    </source>
</evidence>
<evidence type="ECO:0008006" key="6">
    <source>
        <dbReference type="Google" id="ProtNLM"/>
    </source>
</evidence>
<comment type="caution">
    <text evidence="4">The sequence shown here is derived from an EMBL/GenBank/DDBJ whole genome shotgun (WGS) entry which is preliminary data.</text>
</comment>
<dbReference type="Proteomes" id="UP001628668">
    <property type="component" value="Unassembled WGS sequence"/>
</dbReference>
<proteinExistence type="predicted"/>
<evidence type="ECO:0000256" key="2">
    <source>
        <dbReference type="ARBA" id="ARBA00023287"/>
    </source>
</evidence>
<reference evidence="4 5" key="1">
    <citation type="submission" date="2024-12" db="EMBL/GenBank/DDBJ databases">
        <authorList>
            <person name="Li X."/>
            <person name="Zhang D."/>
        </authorList>
    </citation>
    <scope>NUCLEOTIDE SEQUENCE [LARGE SCALE GENOMIC DNA]</scope>
    <source>
        <strain evidence="4 5">JCM19602</strain>
    </source>
</reference>
<evidence type="ECO:0000313" key="5">
    <source>
        <dbReference type="Proteomes" id="UP001628668"/>
    </source>
</evidence>
<dbReference type="EMBL" id="JBJOSA010000003">
    <property type="protein sequence ID" value="MFL8936337.1"/>
    <property type="molecule type" value="Genomic_DNA"/>
</dbReference>
<keyword evidence="5" id="KW-1185">Reference proteome</keyword>
<keyword evidence="3" id="KW-0812">Transmembrane</keyword>